<dbReference type="Proteomes" id="UP000800093">
    <property type="component" value="Unassembled WGS sequence"/>
</dbReference>
<evidence type="ECO:0000256" key="1">
    <source>
        <dbReference type="ARBA" id="ARBA00004389"/>
    </source>
</evidence>
<dbReference type="AlphaFoldDB" id="A0A9P4N2L5"/>
<accession>A0A9P4N2L5</accession>
<keyword evidence="9 11" id="KW-0472">Membrane</keyword>
<keyword evidence="7 11" id="KW-1133">Transmembrane helix</keyword>
<evidence type="ECO:0000256" key="6">
    <source>
        <dbReference type="ARBA" id="ARBA00022824"/>
    </source>
</evidence>
<evidence type="ECO:0000256" key="8">
    <source>
        <dbReference type="ARBA" id="ARBA00023134"/>
    </source>
</evidence>
<dbReference type="GO" id="GO:0005789">
    <property type="term" value="C:endoplasmic reticulum membrane"/>
    <property type="evidence" value="ECO:0007669"/>
    <property type="project" value="UniProtKB-SubCell"/>
</dbReference>
<keyword evidence="5" id="KW-0547">Nucleotide-binding</keyword>
<comment type="similarity">
    <text evidence="2">Belongs to the SRP receptor beta subunit family.</text>
</comment>
<feature type="transmembrane region" description="Helical" evidence="11">
    <location>
        <begin position="79"/>
        <end position="105"/>
    </location>
</feature>
<evidence type="ECO:0000256" key="10">
    <source>
        <dbReference type="ARBA" id="ARBA00023170"/>
    </source>
</evidence>
<evidence type="ECO:0000256" key="4">
    <source>
        <dbReference type="ARBA" id="ARBA00022692"/>
    </source>
</evidence>
<gene>
    <name evidence="12" type="ORF">CC78DRAFT_547985</name>
</gene>
<keyword evidence="10" id="KW-0675">Receptor</keyword>
<dbReference type="InterPro" id="IPR027417">
    <property type="entry name" value="P-loop_NTPase"/>
</dbReference>
<evidence type="ECO:0000256" key="2">
    <source>
        <dbReference type="ARBA" id="ARBA00005619"/>
    </source>
</evidence>
<comment type="subcellular location">
    <subcellularLocation>
        <location evidence="1">Endoplasmic reticulum membrane</location>
        <topology evidence="1">Single-pass membrane protein</topology>
    </subcellularLocation>
</comment>
<keyword evidence="13" id="KW-1185">Reference proteome</keyword>
<protein>
    <recommendedName>
        <fullName evidence="3">Signal recognition particle receptor subunit beta</fullName>
    </recommendedName>
</protein>
<evidence type="ECO:0000256" key="11">
    <source>
        <dbReference type="SAM" id="Phobius"/>
    </source>
</evidence>
<dbReference type="OrthoDB" id="41266at2759"/>
<comment type="caution">
    <text evidence="12">The sequence shown here is derived from an EMBL/GenBank/DDBJ whole genome shotgun (WGS) entry which is preliminary data.</text>
</comment>
<evidence type="ECO:0000256" key="5">
    <source>
        <dbReference type="ARBA" id="ARBA00022741"/>
    </source>
</evidence>
<evidence type="ECO:0000256" key="3">
    <source>
        <dbReference type="ARBA" id="ARBA00020256"/>
    </source>
</evidence>
<dbReference type="GO" id="GO:0005525">
    <property type="term" value="F:GTP binding"/>
    <property type="evidence" value="ECO:0007669"/>
    <property type="project" value="UniProtKB-KW"/>
</dbReference>
<dbReference type="InterPro" id="IPR019009">
    <property type="entry name" value="SRP_receptor_beta_su"/>
</dbReference>
<evidence type="ECO:0000313" key="13">
    <source>
        <dbReference type="Proteomes" id="UP000800093"/>
    </source>
</evidence>
<dbReference type="EMBL" id="ML986696">
    <property type="protein sequence ID" value="KAF2259889.1"/>
    <property type="molecule type" value="Genomic_DNA"/>
</dbReference>
<evidence type="ECO:0000256" key="9">
    <source>
        <dbReference type="ARBA" id="ARBA00023136"/>
    </source>
</evidence>
<keyword evidence="8" id="KW-0342">GTP-binding</keyword>
<evidence type="ECO:0000256" key="7">
    <source>
        <dbReference type="ARBA" id="ARBA00022989"/>
    </source>
</evidence>
<organism evidence="12 13">
    <name type="scientific">Lojkania enalia</name>
    <dbReference type="NCBI Taxonomy" id="147567"/>
    <lineage>
        <taxon>Eukaryota</taxon>
        <taxon>Fungi</taxon>
        <taxon>Dikarya</taxon>
        <taxon>Ascomycota</taxon>
        <taxon>Pezizomycotina</taxon>
        <taxon>Dothideomycetes</taxon>
        <taxon>Pleosporomycetidae</taxon>
        <taxon>Pleosporales</taxon>
        <taxon>Pleosporales incertae sedis</taxon>
        <taxon>Lojkania</taxon>
    </lineage>
</organism>
<reference evidence="13" key="1">
    <citation type="journal article" date="2020" name="Stud. Mycol.">
        <title>101 Dothideomycetes genomes: A test case for predicting lifestyles and emergence of pathogens.</title>
        <authorList>
            <person name="Haridas S."/>
            <person name="Albert R."/>
            <person name="Binder M."/>
            <person name="Bloem J."/>
            <person name="LaButti K."/>
            <person name="Salamov A."/>
            <person name="Andreopoulos B."/>
            <person name="Baker S."/>
            <person name="Barry K."/>
            <person name="Bills G."/>
            <person name="Bluhm B."/>
            <person name="Cannon C."/>
            <person name="Castanera R."/>
            <person name="Culley D."/>
            <person name="Daum C."/>
            <person name="Ezra D."/>
            <person name="Gonzalez J."/>
            <person name="Henrissat B."/>
            <person name="Kuo A."/>
            <person name="Liang C."/>
            <person name="Lipzen A."/>
            <person name="Lutzoni F."/>
            <person name="Magnuson J."/>
            <person name="Mondo S."/>
            <person name="Nolan M."/>
            <person name="Ohm R."/>
            <person name="Pangilinan J."/>
            <person name="Park H.-J."/>
            <person name="Ramirez L."/>
            <person name="Alfaro M."/>
            <person name="Sun H."/>
            <person name="Tritt A."/>
            <person name="Yoshinaga Y."/>
            <person name="Zwiers L.-H."/>
            <person name="Turgeon B."/>
            <person name="Goodwin S."/>
            <person name="Spatafora J."/>
            <person name="Crous P."/>
            <person name="Grigoriev I."/>
        </authorList>
    </citation>
    <scope>NUCLEOTIDE SEQUENCE [LARGE SCALE GENOMIC DNA]</scope>
    <source>
        <strain evidence="13">CBS 304.66</strain>
    </source>
</reference>
<proteinExistence type="inferred from homology"/>
<sequence length="363" mass="39619">MRRVAARRAAMWHATTHWPTVVIITIYDSTTNLAAAIASGSRLPKHPQNSRISLAALRLQLRPLLHDKRAMAWHDSDSWLTAAFAPNVSTIILTLLVALLLPIALHQFIYRVQSPTALPTFLLIGPSGAGKTAFLTLTERNSAAQTHTSTAPLTIQALLPEGFVPSSSHYRSAGDPAYERARRFLLLDTPGHGKLRHFATARLVNPSNVRGIIFFIDAASVAEDTGLNEAAEYLHDVLLALQKRYTGAKTSKGPKEIPVLIAANKLDLFTALPPHLVKISLEKAVSEVRKSRAKGLKDSGVAMGAEEDMVDEERNWLGEGGEGSFEFRQMEEVGTSVVVKGGNVLGGDGTDVKNWWDWISEQL</sequence>
<evidence type="ECO:0000313" key="12">
    <source>
        <dbReference type="EMBL" id="KAF2259889.1"/>
    </source>
</evidence>
<keyword evidence="6" id="KW-0256">Endoplasmic reticulum</keyword>
<dbReference type="SUPFAM" id="SSF52540">
    <property type="entry name" value="P-loop containing nucleoside triphosphate hydrolases"/>
    <property type="match status" value="1"/>
</dbReference>
<dbReference type="Pfam" id="PF09439">
    <property type="entry name" value="SRPRB"/>
    <property type="match status" value="1"/>
</dbReference>
<dbReference type="Gene3D" id="3.40.50.300">
    <property type="entry name" value="P-loop containing nucleotide triphosphate hydrolases"/>
    <property type="match status" value="1"/>
</dbReference>
<keyword evidence="4 11" id="KW-0812">Transmembrane</keyword>
<name>A0A9P4N2L5_9PLEO</name>